<dbReference type="AlphaFoldDB" id="A0AAV2RU59"/>
<dbReference type="GO" id="GO:0005759">
    <property type="term" value="C:mitochondrial matrix"/>
    <property type="evidence" value="ECO:0007669"/>
    <property type="project" value="TreeGrafter"/>
</dbReference>
<feature type="non-terminal residue" evidence="2">
    <location>
        <position position="189"/>
    </location>
</feature>
<dbReference type="Gene3D" id="3.50.50.60">
    <property type="entry name" value="FAD/NAD(P)-binding domain"/>
    <property type="match status" value="1"/>
</dbReference>
<dbReference type="InterPro" id="IPR006076">
    <property type="entry name" value="FAD-dep_OxRdtase"/>
</dbReference>
<protein>
    <recommendedName>
        <fullName evidence="1">FAD dependent oxidoreductase domain-containing protein</fullName>
    </recommendedName>
</protein>
<organism evidence="2 3">
    <name type="scientific">Meganyctiphanes norvegica</name>
    <name type="common">Northern krill</name>
    <name type="synonym">Thysanopoda norvegica</name>
    <dbReference type="NCBI Taxonomy" id="48144"/>
    <lineage>
        <taxon>Eukaryota</taxon>
        <taxon>Metazoa</taxon>
        <taxon>Ecdysozoa</taxon>
        <taxon>Arthropoda</taxon>
        <taxon>Crustacea</taxon>
        <taxon>Multicrustacea</taxon>
        <taxon>Malacostraca</taxon>
        <taxon>Eumalacostraca</taxon>
        <taxon>Eucarida</taxon>
        <taxon>Euphausiacea</taxon>
        <taxon>Euphausiidae</taxon>
        <taxon>Meganyctiphanes</taxon>
    </lineage>
</organism>
<dbReference type="PANTHER" id="PTHR13847:SF257">
    <property type="entry name" value="FI22513P1"/>
    <property type="match status" value="1"/>
</dbReference>
<sequence>MLRSVSSAAVGVLRPQLCSFCHTTAANNTNNYYNGGGWPNTPISNIPVLQTDDPKYVDPRLDGTSDASNVSDSVALSNELPNKVKIVICGGGTMGTALLYQFAQMGLAADTLLIDAGKLGTGTTWRGSGFLGAIKLQRSEMEIMRTSQNTVRELTDQGHDTGWKECGSVYVARTQDRLTLLRKSKAISE</sequence>
<dbReference type="SUPFAM" id="SSF51905">
    <property type="entry name" value="FAD/NAD(P)-binding domain"/>
    <property type="match status" value="1"/>
</dbReference>
<feature type="domain" description="FAD dependent oxidoreductase" evidence="1">
    <location>
        <begin position="85"/>
        <end position="182"/>
    </location>
</feature>
<dbReference type="Proteomes" id="UP001497623">
    <property type="component" value="Unassembled WGS sequence"/>
</dbReference>
<dbReference type="InterPro" id="IPR036188">
    <property type="entry name" value="FAD/NAD-bd_sf"/>
</dbReference>
<gene>
    <name evidence="2" type="ORF">MNOR_LOCUS28598</name>
</gene>
<keyword evidence="3" id="KW-1185">Reference proteome</keyword>
<dbReference type="Gene3D" id="3.30.9.10">
    <property type="entry name" value="D-Amino Acid Oxidase, subunit A, domain 2"/>
    <property type="match status" value="1"/>
</dbReference>
<dbReference type="EMBL" id="CAXKWB010031814">
    <property type="protein sequence ID" value="CAL4140279.1"/>
    <property type="molecule type" value="Genomic_DNA"/>
</dbReference>
<evidence type="ECO:0000313" key="3">
    <source>
        <dbReference type="Proteomes" id="UP001497623"/>
    </source>
</evidence>
<accession>A0AAV2RU59</accession>
<dbReference type="PANTHER" id="PTHR13847">
    <property type="entry name" value="SARCOSINE DEHYDROGENASE-RELATED"/>
    <property type="match status" value="1"/>
</dbReference>
<dbReference type="Pfam" id="PF01266">
    <property type="entry name" value="DAO"/>
    <property type="match status" value="1"/>
</dbReference>
<proteinExistence type="predicted"/>
<comment type="caution">
    <text evidence="2">The sequence shown here is derived from an EMBL/GenBank/DDBJ whole genome shotgun (WGS) entry which is preliminary data.</text>
</comment>
<reference evidence="2 3" key="1">
    <citation type="submission" date="2024-05" db="EMBL/GenBank/DDBJ databases">
        <authorList>
            <person name="Wallberg A."/>
        </authorList>
    </citation>
    <scope>NUCLEOTIDE SEQUENCE [LARGE SCALE GENOMIC DNA]</scope>
</reference>
<evidence type="ECO:0000313" key="2">
    <source>
        <dbReference type="EMBL" id="CAL4140279.1"/>
    </source>
</evidence>
<name>A0AAV2RU59_MEGNR</name>
<evidence type="ECO:0000259" key="1">
    <source>
        <dbReference type="Pfam" id="PF01266"/>
    </source>
</evidence>